<evidence type="ECO:0000256" key="3">
    <source>
        <dbReference type="SAM" id="Phobius"/>
    </source>
</evidence>
<dbReference type="RefSeq" id="WP_004836315.1">
    <property type="nucleotide sequence ID" value="NZ_GG666295.1"/>
</dbReference>
<evidence type="ECO:0000313" key="5">
    <source>
        <dbReference type="Proteomes" id="UP000003744"/>
    </source>
</evidence>
<keyword evidence="3" id="KW-1133">Transmembrane helix</keyword>
<gene>
    <name evidence="4" type="ORF">HMPREF0077_0559</name>
</gene>
<dbReference type="InterPro" id="IPR005877">
    <property type="entry name" value="YSIRK_signal_dom"/>
</dbReference>
<keyword evidence="3" id="KW-0812">Transmembrane</keyword>
<keyword evidence="1" id="KW-0732">Signal</keyword>
<proteinExistence type="predicted"/>
<dbReference type="HOGENOM" id="CLU_2566370_0_0_9"/>
<keyword evidence="3" id="KW-0472">Membrane</keyword>
<feature type="region of interest" description="Disordered" evidence="2">
    <location>
        <begin position="1"/>
        <end position="21"/>
    </location>
</feature>
<dbReference type="EMBL" id="ACGC01000018">
    <property type="protein sequence ID" value="EEI83353.1"/>
    <property type="molecule type" value="Genomic_DNA"/>
</dbReference>
<comment type="caution">
    <text evidence="4">The sequence shown here is derived from an EMBL/GenBank/DDBJ whole genome shotgun (WGS) entry which is preliminary data.</text>
</comment>
<evidence type="ECO:0000313" key="4">
    <source>
        <dbReference type="EMBL" id="EEI83353.1"/>
    </source>
</evidence>
<feature type="transmembrane region" description="Helical" evidence="3">
    <location>
        <begin position="30"/>
        <end position="47"/>
    </location>
</feature>
<name>C2CGE9_9FIRM</name>
<feature type="compositionally biased region" description="Basic and acidic residues" evidence="2">
    <location>
        <begin position="1"/>
        <end position="15"/>
    </location>
</feature>
<evidence type="ECO:0000256" key="2">
    <source>
        <dbReference type="SAM" id="MobiDB-lite"/>
    </source>
</evidence>
<dbReference type="Proteomes" id="UP000003744">
    <property type="component" value="Unassembled WGS sequence"/>
</dbReference>
<dbReference type="AlphaFoldDB" id="C2CGE9"/>
<evidence type="ECO:0000256" key="1">
    <source>
        <dbReference type="ARBA" id="ARBA00022729"/>
    </source>
</evidence>
<dbReference type="NCBIfam" id="TIGR01168">
    <property type="entry name" value="YSIRK_signal"/>
    <property type="match status" value="1"/>
</dbReference>
<protein>
    <submittedName>
        <fullName evidence="4">Gram-positive signal peptide protein, YSIRK family</fullName>
    </submittedName>
</protein>
<accession>C2CGE9</accession>
<reference evidence="4 5" key="1">
    <citation type="submission" date="2009-01" db="EMBL/GenBank/DDBJ databases">
        <authorList>
            <person name="Qin X."/>
            <person name="Bachman B."/>
            <person name="Battles P."/>
            <person name="Bell A."/>
            <person name="Bess C."/>
            <person name="Bickham C."/>
            <person name="Chaboub L."/>
            <person name="Chen D."/>
            <person name="Coyle M."/>
            <person name="Deiros D.R."/>
            <person name="Dinh H."/>
            <person name="Forbes L."/>
            <person name="Fowler G."/>
            <person name="Francisco L."/>
            <person name="Fu Q."/>
            <person name="Gubbala S."/>
            <person name="Hale W."/>
            <person name="Han Y."/>
            <person name="Hemphill L."/>
            <person name="Highlander S.K."/>
            <person name="Hirani K."/>
            <person name="Hogues M."/>
            <person name="Jackson L."/>
            <person name="Jakkamsetti A."/>
            <person name="Javaid M."/>
            <person name="Jiang H."/>
            <person name="Korchina V."/>
            <person name="Kovar C."/>
            <person name="Lara F."/>
            <person name="Lee S."/>
            <person name="Mata R."/>
            <person name="Mathew T."/>
            <person name="Moen C."/>
            <person name="Morales K."/>
            <person name="Munidasa M."/>
            <person name="Nazareth L."/>
            <person name="Ngo R."/>
            <person name="Nguyen L."/>
            <person name="Okwuonu G."/>
            <person name="Ongeri F."/>
            <person name="Patil S."/>
            <person name="Petrosino J."/>
            <person name="Pham C."/>
            <person name="Pham P."/>
            <person name="Pu L.-L."/>
            <person name="Puazo M."/>
            <person name="Raj R."/>
            <person name="Reid J."/>
            <person name="Rouhana J."/>
            <person name="Saada N."/>
            <person name="Shang Y."/>
            <person name="Simmons D."/>
            <person name="Thornton R."/>
            <person name="Warren J."/>
            <person name="Weissenberger G."/>
            <person name="Zhang J."/>
            <person name="Zhang L."/>
            <person name="Zhou C."/>
            <person name="Zhu D."/>
            <person name="Muzny D."/>
            <person name="Worley K."/>
            <person name="Gibbs R."/>
        </authorList>
    </citation>
    <scope>NUCLEOTIDE SEQUENCE [LARGE SCALE GENOMIC DNA]</scope>
    <source>
        <strain evidence="4 5">ATCC 35098</strain>
    </source>
</reference>
<sequence length="81" mass="8819">MKYEQQLKEFVESKKNKSTNRKPCYATRKLSIGLVSCLLGFITFVAMPQGQIAYADDNVNQPAIAEPAGNVENSTGGGYTS</sequence>
<organism evidence="4 5">
    <name type="scientific">Anaerococcus tetradius ATCC 35098</name>
    <dbReference type="NCBI Taxonomy" id="525255"/>
    <lineage>
        <taxon>Bacteria</taxon>
        <taxon>Bacillati</taxon>
        <taxon>Bacillota</taxon>
        <taxon>Tissierellia</taxon>
        <taxon>Tissierellales</taxon>
        <taxon>Peptoniphilaceae</taxon>
        <taxon>Anaerococcus</taxon>
    </lineage>
</organism>